<feature type="compositionally biased region" description="Polar residues" evidence="4">
    <location>
        <begin position="970"/>
        <end position="997"/>
    </location>
</feature>
<protein>
    <recommendedName>
        <fullName evidence="5">Calponin-homology (CH) domain-containing protein</fullName>
    </recommendedName>
</protein>
<evidence type="ECO:0000256" key="1">
    <source>
        <dbReference type="ARBA" id="ARBA00009452"/>
    </source>
</evidence>
<dbReference type="PANTHER" id="PTHR23167">
    <property type="entry name" value="CALPONIN HOMOLOGY DOMAIN-CONTAINING PROTEIN DDB_G0272472-RELATED"/>
    <property type="match status" value="1"/>
</dbReference>
<feature type="compositionally biased region" description="Polar residues" evidence="4">
    <location>
        <begin position="1038"/>
        <end position="1062"/>
    </location>
</feature>
<feature type="compositionally biased region" description="Basic and acidic residues" evidence="4">
    <location>
        <begin position="176"/>
        <end position="190"/>
    </location>
</feature>
<evidence type="ECO:0000256" key="4">
    <source>
        <dbReference type="SAM" id="MobiDB-lite"/>
    </source>
</evidence>
<feature type="coiled-coil region" evidence="3">
    <location>
        <begin position="491"/>
        <end position="518"/>
    </location>
</feature>
<evidence type="ECO:0000259" key="5">
    <source>
        <dbReference type="PROSITE" id="PS50021"/>
    </source>
</evidence>
<feature type="region of interest" description="Disordered" evidence="4">
    <location>
        <begin position="1"/>
        <end position="261"/>
    </location>
</feature>
<feature type="compositionally biased region" description="Low complexity" evidence="4">
    <location>
        <begin position="159"/>
        <end position="175"/>
    </location>
</feature>
<dbReference type="SMART" id="SM00033">
    <property type="entry name" value="CH"/>
    <property type="match status" value="1"/>
</dbReference>
<dbReference type="CDD" id="cd21199">
    <property type="entry name" value="CH_CYTS"/>
    <property type="match status" value="1"/>
</dbReference>
<dbReference type="InterPro" id="IPR001715">
    <property type="entry name" value="CH_dom"/>
</dbReference>
<feature type="compositionally biased region" description="Polar residues" evidence="4">
    <location>
        <begin position="210"/>
        <end position="250"/>
    </location>
</feature>
<dbReference type="AlphaFoldDB" id="A0AAN9AIQ4"/>
<feature type="compositionally biased region" description="Low complexity" evidence="4">
    <location>
        <begin position="34"/>
        <end position="81"/>
    </location>
</feature>
<dbReference type="EMBL" id="JBAMIC010004070">
    <property type="protein sequence ID" value="KAK7087652.1"/>
    <property type="molecule type" value="Genomic_DNA"/>
</dbReference>
<feature type="region of interest" description="Disordered" evidence="4">
    <location>
        <begin position="967"/>
        <end position="1102"/>
    </location>
</feature>
<evidence type="ECO:0000256" key="2">
    <source>
        <dbReference type="ARBA" id="ARBA00023054"/>
    </source>
</evidence>
<dbReference type="InterPro" id="IPR050540">
    <property type="entry name" value="F-actin_Monoox_Mical"/>
</dbReference>
<accession>A0AAN9AIQ4</accession>
<feature type="compositionally biased region" description="Polar residues" evidence="4">
    <location>
        <begin position="1"/>
        <end position="22"/>
    </location>
</feature>
<keyword evidence="2 3" id="KW-0175">Coiled coil</keyword>
<proteinExistence type="inferred from homology"/>
<organism evidence="6 7">
    <name type="scientific">Littorina saxatilis</name>
    <dbReference type="NCBI Taxonomy" id="31220"/>
    <lineage>
        <taxon>Eukaryota</taxon>
        <taxon>Metazoa</taxon>
        <taxon>Spiralia</taxon>
        <taxon>Lophotrochozoa</taxon>
        <taxon>Mollusca</taxon>
        <taxon>Gastropoda</taxon>
        <taxon>Caenogastropoda</taxon>
        <taxon>Littorinimorpha</taxon>
        <taxon>Littorinoidea</taxon>
        <taxon>Littorinidae</taxon>
        <taxon>Littorina</taxon>
    </lineage>
</organism>
<comment type="similarity">
    <text evidence="1">Belongs to the cytospin-A family.</text>
</comment>
<dbReference type="Pfam" id="PF00307">
    <property type="entry name" value="CH"/>
    <property type="match status" value="1"/>
</dbReference>
<reference evidence="6 7" key="1">
    <citation type="submission" date="2024-02" db="EMBL/GenBank/DDBJ databases">
        <title>Chromosome-scale genome assembly of the rough periwinkle Littorina saxatilis.</title>
        <authorList>
            <person name="De Jode A."/>
            <person name="Faria R."/>
            <person name="Formenti G."/>
            <person name="Sims Y."/>
            <person name="Smith T.P."/>
            <person name="Tracey A."/>
            <person name="Wood J.M.D."/>
            <person name="Zagrodzka Z.B."/>
            <person name="Johannesson K."/>
            <person name="Butlin R.K."/>
            <person name="Leder E.H."/>
        </authorList>
    </citation>
    <scope>NUCLEOTIDE SEQUENCE [LARGE SCALE GENOMIC DNA]</scope>
    <source>
        <strain evidence="6">Snail1</strain>
        <tissue evidence="6">Muscle</tissue>
    </source>
</reference>
<feature type="coiled-coil region" evidence="3">
    <location>
        <begin position="559"/>
        <end position="607"/>
    </location>
</feature>
<dbReference type="PANTHER" id="PTHR23167:SF69">
    <property type="entry name" value="FI18193P1"/>
    <property type="match status" value="1"/>
</dbReference>
<dbReference type="PROSITE" id="PS50021">
    <property type="entry name" value="CH"/>
    <property type="match status" value="1"/>
</dbReference>
<keyword evidence="7" id="KW-1185">Reference proteome</keyword>
<dbReference type="InterPro" id="IPR036872">
    <property type="entry name" value="CH_dom_sf"/>
</dbReference>
<name>A0AAN9AIQ4_9CAEN</name>
<comment type="caution">
    <text evidence="6">The sequence shown here is derived from an EMBL/GenBank/DDBJ whole genome shotgun (WGS) entry which is preliminary data.</text>
</comment>
<feature type="region of interest" description="Disordered" evidence="4">
    <location>
        <begin position="370"/>
        <end position="408"/>
    </location>
</feature>
<feature type="domain" description="Calponin-homology (CH)" evidence="5">
    <location>
        <begin position="1108"/>
        <end position="1213"/>
    </location>
</feature>
<feature type="compositionally biased region" description="Basic and acidic residues" evidence="4">
    <location>
        <begin position="23"/>
        <end position="33"/>
    </location>
</feature>
<sequence length="1229" mass="134722">MGGLVSSTDNTDSGACISSGTMRKQEKGEKEKGGAAAATTTTTATTPAATPKATRTASTTTASTPSATATPKASKPATPASMGMKHSKSDHSGLSGRSGKSATPVNKKYMSKSQENLSTGTGKKKLTVVKEIDPSAATSAATGKASSAAKSNGSGGAKSGPASAAKSTSTSTSTAEKNKENQVLKEKEKNSGFVKPKALKPQPVSAMRKASSTQSIDIGSNTSGSMKSVNSNKSAASQNSIKRAQSTQNVSKDKSLKKRTSAPADVMAYNAELLANFEKEKKILEERISQLTKVAEGRKGEIEKYKYEVKRLKETVAATKTSSMAEELEQLRHQNKHLMDRMKELDISVEQYTDTEKLIMKIGSGSVKSLGKSGDSVSDHPLNPSISCDSLSTDGAKAALPPGLHDNRMHMGKLGSLHRSSSMTTSEPGMSLADLCGTPDHPSILSMEHSNWDKQSNKSCNSDALSEISVACLTERILQMEETNYSTTEELQATLQELGDLQDAVNELTEENGRLVDEKTVLLESLCTQTEKLETTRTQVEQLKSLLISGNLPDKTEREAHLLQLLKSAQEEREELFRKQTEWSNALRNMEADCREQQDMTDALRDKIQVRSQAGRDQGQLYVMTQSQYSCPNPVSPLWQVLEDKLQVTRAEGDANERLAANLREEVSANEIELARFKTLLDSEKSKVAELEKCQQAENQSELETLLDQTRQDKARCEQRLANLQESLAHSQNEAIRLRDSLATRDEELKVARNNAKTEVSELQYRMEKSDKDRTDALQELETLREHIDQLQQDCDRYLEEKKTYCARVQEINGDLHALRMQKSKTEHELTETLTRHQSEAEEWQQFQKDLQVAVVIANEFRAETAEGMQKVSEENMSLRERCLNQQLELDRVKAELQVMKSAKAFEESRSPGSRTVFSTAELKGKVAGCVDRELVTLREGGGRRGEQRTASQSLSVKALIKTIEEQRKSGCSSMQSSQTGSRRNSTDTECSYTSYQDMLKSPTSPPTPSSPASPTKDFRNALNSMDKSPGEKMTLQPRLSGSGLSSVSETPAGKSSQSEAESGSKAGPQISSILKDRGSTRRNSNIISDKDSSGKDPLSYLAKQMGGSKRNALLKWCQQKTMSYNGVDITNFSSSWNDGLAFCALMHGYLPEKIPYNTLNSEDKRRNFTLAFTAAESVGISSSLNLNDMVAMERPDWQAVMTYVTSLYKHFEMDARQAPASSPSPSLS</sequence>
<dbReference type="SUPFAM" id="SSF47576">
    <property type="entry name" value="Calponin-homology domain, CH-domain"/>
    <property type="match status" value="1"/>
</dbReference>
<dbReference type="Gene3D" id="1.10.418.10">
    <property type="entry name" value="Calponin-like domain"/>
    <property type="match status" value="1"/>
</dbReference>
<evidence type="ECO:0000256" key="3">
    <source>
        <dbReference type="SAM" id="Coils"/>
    </source>
</evidence>
<dbReference type="Proteomes" id="UP001374579">
    <property type="component" value="Unassembled WGS sequence"/>
</dbReference>
<feature type="coiled-coil region" evidence="3">
    <location>
        <begin position="700"/>
        <end position="741"/>
    </location>
</feature>
<feature type="compositionally biased region" description="Polar residues" evidence="4">
    <location>
        <begin position="384"/>
        <end position="393"/>
    </location>
</feature>
<feature type="coiled-coil region" evidence="3">
    <location>
        <begin position="767"/>
        <end position="808"/>
    </location>
</feature>
<dbReference type="FunFam" id="1.10.418.10:FF:000020">
    <property type="entry name" value="Cytospin-A isoform 1"/>
    <property type="match status" value="1"/>
</dbReference>
<feature type="compositionally biased region" description="Low complexity" evidence="4">
    <location>
        <begin position="135"/>
        <end position="152"/>
    </location>
</feature>
<evidence type="ECO:0000313" key="6">
    <source>
        <dbReference type="EMBL" id="KAK7087652.1"/>
    </source>
</evidence>
<feature type="coiled-coil region" evidence="3">
    <location>
        <begin position="869"/>
        <end position="896"/>
    </location>
</feature>
<evidence type="ECO:0000313" key="7">
    <source>
        <dbReference type="Proteomes" id="UP001374579"/>
    </source>
</evidence>
<gene>
    <name evidence="6" type="ORF">V1264_021673</name>
</gene>